<evidence type="ECO:0000313" key="3">
    <source>
        <dbReference type="Proteomes" id="UP000654452"/>
    </source>
</evidence>
<dbReference type="Pfam" id="PF13751">
    <property type="entry name" value="DDE_Tnp_1_6"/>
    <property type="match status" value="1"/>
</dbReference>
<sequence length="81" mass="9078">MRHKKLVLPRKRAGIEGTISQGVRAFHLRRSRYVGLAKTHLQHLLIAAAIDLARVHAWLVGDPRAQTRRSSFSALMMPNAA</sequence>
<organism evidence="2 3">
    <name type="scientific">Azospirillum aestuarii</name>
    <dbReference type="NCBI Taxonomy" id="2802052"/>
    <lineage>
        <taxon>Bacteria</taxon>
        <taxon>Pseudomonadati</taxon>
        <taxon>Pseudomonadota</taxon>
        <taxon>Alphaproteobacteria</taxon>
        <taxon>Rhodospirillales</taxon>
        <taxon>Azospirillaceae</taxon>
        <taxon>Azospirillum</taxon>
    </lineage>
</organism>
<evidence type="ECO:0000259" key="1">
    <source>
        <dbReference type="Pfam" id="PF13751"/>
    </source>
</evidence>
<gene>
    <name evidence="2" type="ORF">JJL56_22360</name>
</gene>
<keyword evidence="3" id="KW-1185">Reference proteome</keyword>
<accession>A0ABS1I3D6</accession>
<proteinExistence type="predicted"/>
<comment type="caution">
    <text evidence="2">The sequence shown here is derived from an EMBL/GenBank/DDBJ whole genome shotgun (WGS) entry which is preliminary data.</text>
</comment>
<reference evidence="2 3" key="1">
    <citation type="submission" date="2021-01" db="EMBL/GenBank/DDBJ databases">
        <title>Azospirillum sp. YIM DDC1 draft genome.</title>
        <authorList>
            <person name="Wang Y.-X."/>
        </authorList>
    </citation>
    <scope>NUCLEOTIDE SEQUENCE [LARGE SCALE GENOMIC DNA]</scope>
    <source>
        <strain evidence="2 3">YIM DDC1</strain>
    </source>
</reference>
<name>A0ABS1I3D6_9PROT</name>
<dbReference type="InterPro" id="IPR025668">
    <property type="entry name" value="Tnp_DDE_dom"/>
</dbReference>
<dbReference type="EMBL" id="JAEPIV010000016">
    <property type="protein sequence ID" value="MBK4721600.1"/>
    <property type="molecule type" value="Genomic_DNA"/>
</dbReference>
<evidence type="ECO:0000313" key="2">
    <source>
        <dbReference type="EMBL" id="MBK4721600.1"/>
    </source>
</evidence>
<protein>
    <submittedName>
        <fullName evidence="2">Transposase</fullName>
    </submittedName>
</protein>
<feature type="domain" description="Transposase DDE" evidence="1">
    <location>
        <begin position="10"/>
        <end position="56"/>
    </location>
</feature>
<dbReference type="Proteomes" id="UP000654452">
    <property type="component" value="Unassembled WGS sequence"/>
</dbReference>